<feature type="region of interest" description="Disordered" evidence="1">
    <location>
        <begin position="1"/>
        <end position="41"/>
    </location>
</feature>
<dbReference type="RefSeq" id="WP_269034264.1">
    <property type="nucleotide sequence ID" value="NZ_CP114040.1"/>
</dbReference>
<organism evidence="2 3">
    <name type="scientific">Nannocystis punicea</name>
    <dbReference type="NCBI Taxonomy" id="2995304"/>
    <lineage>
        <taxon>Bacteria</taxon>
        <taxon>Pseudomonadati</taxon>
        <taxon>Myxococcota</taxon>
        <taxon>Polyangia</taxon>
        <taxon>Nannocystales</taxon>
        <taxon>Nannocystaceae</taxon>
        <taxon>Nannocystis</taxon>
    </lineage>
</organism>
<dbReference type="EMBL" id="CP114040">
    <property type="protein sequence ID" value="WAS91907.1"/>
    <property type="molecule type" value="Genomic_DNA"/>
</dbReference>
<gene>
    <name evidence="2" type="ORF">O0S08_37470</name>
</gene>
<protein>
    <submittedName>
        <fullName evidence="2">Uncharacterized protein</fullName>
    </submittedName>
</protein>
<evidence type="ECO:0000313" key="2">
    <source>
        <dbReference type="EMBL" id="WAS91907.1"/>
    </source>
</evidence>
<dbReference type="Proteomes" id="UP001164459">
    <property type="component" value="Chromosome"/>
</dbReference>
<reference evidence="2" key="1">
    <citation type="submission" date="2022-11" db="EMBL/GenBank/DDBJ databases">
        <title>Minimal conservation of predation-associated metabolite biosynthetic gene clusters underscores biosynthetic potential of Myxococcota including descriptions for ten novel species: Archangium lansinium sp. nov., Myxococcus landrumus sp. nov., Nannocystis bai.</title>
        <authorList>
            <person name="Ahearne A."/>
            <person name="Stevens C."/>
            <person name="Dowd S."/>
        </authorList>
    </citation>
    <scope>NUCLEOTIDE SEQUENCE</scope>
    <source>
        <strain evidence="2">Fl3</strain>
    </source>
</reference>
<sequence>MPRATLPDAISSPVQDSLEERGERQPKLSRQELERLGREGQVLRQAMQKQVEEFRKDPGRNRSRWL</sequence>
<evidence type="ECO:0000313" key="3">
    <source>
        <dbReference type="Proteomes" id="UP001164459"/>
    </source>
</evidence>
<name>A0ABY7GYC0_9BACT</name>
<feature type="compositionally biased region" description="Basic and acidic residues" evidence="1">
    <location>
        <begin position="18"/>
        <end position="38"/>
    </location>
</feature>
<evidence type="ECO:0000256" key="1">
    <source>
        <dbReference type="SAM" id="MobiDB-lite"/>
    </source>
</evidence>
<accession>A0ABY7GYC0</accession>
<proteinExistence type="predicted"/>
<keyword evidence="3" id="KW-1185">Reference proteome</keyword>